<sequence length="199" mass="22859">MTRHYYSYCSAPAGQLLEVENQKRKIKTQTHKRRSRKSNRHQATPPAATTHTKPKQMLKSLLQKPVLAEVFEEGHELKAPATSRGFISTAPSLITRLELDSSLHHQHPHAGRIAFTSRSSFFLFFLVLTPSRSRAGRIRRIMEILAFPPPRLKHLSAICPDGSDTGLPLILSSFGVGAQDWDWARCGRRARRWWRWWSR</sequence>
<feature type="compositionally biased region" description="Low complexity" evidence="1">
    <location>
        <begin position="41"/>
        <end position="51"/>
    </location>
</feature>
<organism evidence="2 3">
    <name type="scientific">Favolaschia claudopus</name>
    <dbReference type="NCBI Taxonomy" id="2862362"/>
    <lineage>
        <taxon>Eukaryota</taxon>
        <taxon>Fungi</taxon>
        <taxon>Dikarya</taxon>
        <taxon>Basidiomycota</taxon>
        <taxon>Agaricomycotina</taxon>
        <taxon>Agaricomycetes</taxon>
        <taxon>Agaricomycetidae</taxon>
        <taxon>Agaricales</taxon>
        <taxon>Marasmiineae</taxon>
        <taxon>Mycenaceae</taxon>
        <taxon>Favolaschia</taxon>
    </lineage>
</organism>
<keyword evidence="3" id="KW-1185">Reference proteome</keyword>
<comment type="caution">
    <text evidence="2">The sequence shown here is derived from an EMBL/GenBank/DDBJ whole genome shotgun (WGS) entry which is preliminary data.</text>
</comment>
<name>A0AAW0DCG5_9AGAR</name>
<dbReference type="Proteomes" id="UP001362999">
    <property type="component" value="Unassembled WGS sequence"/>
</dbReference>
<feature type="region of interest" description="Disordered" evidence="1">
    <location>
        <begin position="20"/>
        <end position="55"/>
    </location>
</feature>
<reference evidence="2 3" key="1">
    <citation type="journal article" date="2024" name="J Genomics">
        <title>Draft genome sequencing and assembly of Favolaschia claudopus CIRM-BRFM 2984 isolated from oak limbs.</title>
        <authorList>
            <person name="Navarro D."/>
            <person name="Drula E."/>
            <person name="Chaduli D."/>
            <person name="Cazenave R."/>
            <person name="Ahrendt S."/>
            <person name="Wang J."/>
            <person name="Lipzen A."/>
            <person name="Daum C."/>
            <person name="Barry K."/>
            <person name="Grigoriev I.V."/>
            <person name="Favel A."/>
            <person name="Rosso M.N."/>
            <person name="Martin F."/>
        </authorList>
    </citation>
    <scope>NUCLEOTIDE SEQUENCE [LARGE SCALE GENOMIC DNA]</scope>
    <source>
        <strain evidence="2 3">CIRM-BRFM 2984</strain>
    </source>
</reference>
<evidence type="ECO:0000313" key="2">
    <source>
        <dbReference type="EMBL" id="KAK7048977.1"/>
    </source>
</evidence>
<feature type="compositionally biased region" description="Basic residues" evidence="1">
    <location>
        <begin position="24"/>
        <end position="40"/>
    </location>
</feature>
<protein>
    <submittedName>
        <fullName evidence="2">Uncharacterized protein</fullName>
    </submittedName>
</protein>
<gene>
    <name evidence="2" type="ORF">R3P38DRAFT_3620491</name>
</gene>
<dbReference type="AlphaFoldDB" id="A0AAW0DCG5"/>
<evidence type="ECO:0000313" key="3">
    <source>
        <dbReference type="Proteomes" id="UP001362999"/>
    </source>
</evidence>
<proteinExistence type="predicted"/>
<evidence type="ECO:0000256" key="1">
    <source>
        <dbReference type="SAM" id="MobiDB-lite"/>
    </source>
</evidence>
<accession>A0AAW0DCG5</accession>
<dbReference type="EMBL" id="JAWWNJ010000009">
    <property type="protein sequence ID" value="KAK7048977.1"/>
    <property type="molecule type" value="Genomic_DNA"/>
</dbReference>